<dbReference type="PANTHER" id="PTHR33751:SF9">
    <property type="entry name" value="CYTOCHROME C4"/>
    <property type="match status" value="1"/>
</dbReference>
<dbReference type="PROSITE" id="PS51007">
    <property type="entry name" value="CYTC"/>
    <property type="match status" value="2"/>
</dbReference>
<evidence type="ECO:0000313" key="9">
    <source>
        <dbReference type="Proteomes" id="UP000599578"/>
    </source>
</evidence>
<keyword evidence="4" id="KW-0249">Electron transport</keyword>
<sequence>MKRAVKIGAAVAGTTLVVAGTVLGPEIVSGYRFMGALDAYYADYETNVGAWPQLQDSCFQCHGVNGQSGNAQYASLAGLPATYIENQLQAFAEGRRHDPQMGPLAASLDDGRIAQLADYFSRQSPARNEAAAKDSALEQRGQATVAANACTSCHGDHLMGGPIAPRLAGQGELYLVDQLKAFKSGQRQDANRAMNGIAGTLSDTDIAATARYLAGLTPVTNDTP</sequence>
<keyword evidence="1" id="KW-0813">Transport</keyword>
<evidence type="ECO:0000313" key="8">
    <source>
        <dbReference type="EMBL" id="GGO85287.1"/>
    </source>
</evidence>
<dbReference type="GO" id="GO:0009055">
    <property type="term" value="F:electron transfer activity"/>
    <property type="evidence" value="ECO:0007669"/>
    <property type="project" value="InterPro"/>
</dbReference>
<dbReference type="SUPFAM" id="SSF46626">
    <property type="entry name" value="Cytochrome c"/>
    <property type="match status" value="2"/>
</dbReference>
<evidence type="ECO:0000256" key="3">
    <source>
        <dbReference type="ARBA" id="ARBA00022723"/>
    </source>
</evidence>
<dbReference type="InterPro" id="IPR009056">
    <property type="entry name" value="Cyt_c-like_dom"/>
</dbReference>
<protein>
    <submittedName>
        <fullName evidence="8">Cystathionine beta-synthase</fullName>
    </submittedName>
</protein>
<evidence type="ECO:0000256" key="6">
    <source>
        <dbReference type="PROSITE-ProRule" id="PRU00433"/>
    </source>
</evidence>
<dbReference type="Pfam" id="PF00034">
    <property type="entry name" value="Cytochrom_C"/>
    <property type="match status" value="2"/>
</dbReference>
<keyword evidence="5 6" id="KW-0408">Iron</keyword>
<comment type="caution">
    <text evidence="8">The sequence shown here is derived from an EMBL/GenBank/DDBJ whole genome shotgun (WGS) entry which is preliminary data.</text>
</comment>
<feature type="domain" description="Cytochrome c" evidence="7">
    <location>
        <begin position="19"/>
        <end position="124"/>
    </location>
</feature>
<dbReference type="RefSeq" id="WP_188861751.1">
    <property type="nucleotide sequence ID" value="NZ_BMLT01000009.1"/>
</dbReference>
<evidence type="ECO:0000256" key="1">
    <source>
        <dbReference type="ARBA" id="ARBA00022448"/>
    </source>
</evidence>
<name>A0A917ZM67_9GAMM</name>
<dbReference type="AlphaFoldDB" id="A0A917ZM67"/>
<reference evidence="8 9" key="1">
    <citation type="journal article" date="2014" name="Int. J. Syst. Evol. Microbiol.">
        <title>Complete genome sequence of Corynebacterium casei LMG S-19264T (=DSM 44701T), isolated from a smear-ripened cheese.</title>
        <authorList>
            <consortium name="US DOE Joint Genome Institute (JGI-PGF)"/>
            <person name="Walter F."/>
            <person name="Albersmeier A."/>
            <person name="Kalinowski J."/>
            <person name="Ruckert C."/>
        </authorList>
    </citation>
    <scope>NUCLEOTIDE SEQUENCE [LARGE SCALE GENOMIC DNA]</scope>
    <source>
        <strain evidence="8 9">CGMCC 1.7286</strain>
    </source>
</reference>
<dbReference type="PANTHER" id="PTHR33751">
    <property type="entry name" value="CBB3-TYPE CYTOCHROME C OXIDASE SUBUNIT FIXP"/>
    <property type="match status" value="1"/>
</dbReference>
<dbReference type="Gene3D" id="1.10.760.10">
    <property type="entry name" value="Cytochrome c-like domain"/>
    <property type="match status" value="2"/>
</dbReference>
<dbReference type="GO" id="GO:0020037">
    <property type="term" value="F:heme binding"/>
    <property type="evidence" value="ECO:0007669"/>
    <property type="project" value="InterPro"/>
</dbReference>
<dbReference type="GO" id="GO:0046872">
    <property type="term" value="F:metal ion binding"/>
    <property type="evidence" value="ECO:0007669"/>
    <property type="project" value="UniProtKB-KW"/>
</dbReference>
<dbReference type="Proteomes" id="UP000599578">
    <property type="component" value="Unassembled WGS sequence"/>
</dbReference>
<accession>A0A917ZM67</accession>
<keyword evidence="9" id="KW-1185">Reference proteome</keyword>
<evidence type="ECO:0000259" key="7">
    <source>
        <dbReference type="PROSITE" id="PS51007"/>
    </source>
</evidence>
<proteinExistence type="predicted"/>
<feature type="domain" description="Cytochrome c" evidence="7">
    <location>
        <begin position="136"/>
        <end position="217"/>
    </location>
</feature>
<keyword evidence="2 6" id="KW-0349">Heme</keyword>
<evidence type="ECO:0000256" key="4">
    <source>
        <dbReference type="ARBA" id="ARBA00022982"/>
    </source>
</evidence>
<dbReference type="InterPro" id="IPR050597">
    <property type="entry name" value="Cytochrome_c_Oxidase_Subunit"/>
</dbReference>
<keyword evidence="3 6" id="KW-0479">Metal-binding</keyword>
<dbReference type="InterPro" id="IPR036909">
    <property type="entry name" value="Cyt_c-like_dom_sf"/>
</dbReference>
<organism evidence="8 9">
    <name type="scientific">Marinobacterium nitratireducens</name>
    <dbReference type="NCBI Taxonomy" id="518897"/>
    <lineage>
        <taxon>Bacteria</taxon>
        <taxon>Pseudomonadati</taxon>
        <taxon>Pseudomonadota</taxon>
        <taxon>Gammaproteobacteria</taxon>
        <taxon>Oceanospirillales</taxon>
        <taxon>Oceanospirillaceae</taxon>
        <taxon>Marinobacterium</taxon>
    </lineage>
</organism>
<dbReference type="EMBL" id="BMLT01000009">
    <property type="protein sequence ID" value="GGO85287.1"/>
    <property type="molecule type" value="Genomic_DNA"/>
</dbReference>
<evidence type="ECO:0000256" key="5">
    <source>
        <dbReference type="ARBA" id="ARBA00023004"/>
    </source>
</evidence>
<evidence type="ECO:0000256" key="2">
    <source>
        <dbReference type="ARBA" id="ARBA00022617"/>
    </source>
</evidence>
<gene>
    <name evidence="8" type="ORF">GCM10011348_33440</name>
</gene>